<feature type="non-terminal residue" evidence="8">
    <location>
        <position position="1"/>
    </location>
</feature>
<dbReference type="Gene3D" id="3.10.129.110">
    <property type="entry name" value="Polyketide synthase dehydratase"/>
    <property type="match status" value="1"/>
</dbReference>
<proteinExistence type="predicted"/>
<dbReference type="PANTHER" id="PTHR43775:SF51">
    <property type="entry name" value="INACTIVE PHENOLPHTHIOCEROL SYNTHESIS POLYKETIDE SYNTHASE TYPE I PKS1-RELATED"/>
    <property type="match status" value="1"/>
</dbReference>
<keyword evidence="4" id="KW-0012">Acyltransferase</keyword>
<dbReference type="InterPro" id="IPR049551">
    <property type="entry name" value="PKS_DH_C"/>
</dbReference>
<accession>A0ABT6T962</accession>
<dbReference type="Pfam" id="PF21089">
    <property type="entry name" value="PKS_DH_N"/>
    <property type="match status" value="1"/>
</dbReference>
<feature type="region of interest" description="C-terminal hotdog fold" evidence="5">
    <location>
        <begin position="433"/>
        <end position="594"/>
    </location>
</feature>
<evidence type="ECO:0000256" key="6">
    <source>
        <dbReference type="SAM" id="MobiDB-lite"/>
    </source>
</evidence>
<comment type="pathway">
    <text evidence="1">Antibiotic biosynthesis.</text>
</comment>
<dbReference type="InterPro" id="IPR042104">
    <property type="entry name" value="PKS_dehydratase_sf"/>
</dbReference>
<dbReference type="SMART" id="SM00826">
    <property type="entry name" value="PKS_DH"/>
    <property type="match status" value="1"/>
</dbReference>
<dbReference type="InterPro" id="IPR050091">
    <property type="entry name" value="PKS_NRPS_Biosynth_Enz"/>
</dbReference>
<evidence type="ECO:0000313" key="9">
    <source>
        <dbReference type="Proteomes" id="UP001237105"/>
    </source>
</evidence>
<evidence type="ECO:0000256" key="5">
    <source>
        <dbReference type="PROSITE-ProRule" id="PRU01363"/>
    </source>
</evidence>
<reference evidence="8 9" key="1">
    <citation type="submission" date="2023-05" db="EMBL/GenBank/DDBJ databases">
        <title>Draft genome sequence of Streptomyces sp. B-S-A12 isolated from a cave soil in Thailand.</title>
        <authorList>
            <person name="Chamroensaksri N."/>
            <person name="Muangham S."/>
        </authorList>
    </citation>
    <scope>NUCLEOTIDE SEQUENCE [LARGE SCALE GENOMIC DNA]</scope>
    <source>
        <strain evidence="8 9">B-S-A12</strain>
    </source>
</reference>
<dbReference type="InterPro" id="IPR049552">
    <property type="entry name" value="PKS_DH_N"/>
</dbReference>
<feature type="active site" description="Proton donor; for dehydratase activity" evidence="5">
    <location>
        <position position="516"/>
    </location>
</feature>
<feature type="domain" description="PKS/mFAS DH" evidence="7">
    <location>
        <begin position="277"/>
        <end position="594"/>
    </location>
</feature>
<sequence length="687" mass="71690">SIGELTAAHAAGILTLDDATTLVAARGRLMQAARAGGAMAAVEATYDEIAPTLNGLEDSVSVAAVNAPRSVVLSGDEDVVLRLAAEWRDQGRRTHRLPVSHAFHSPHMDTVLDEFRATAARVEFHPPRIPIVSTVTGTTAGTAELTSPDYWTRQIREAVRFADAARELARQGATGFVEIGPDAALTPAAAATLDGAEETWTVPTLRRAEPEPAAALAALAEAHVRGLPVDWDAVFGPGPHRNVELPTYAFEGRRYWLEPSRAMSDLARLGLDGAEAHPFLGAAVELGDGQGLLFTGRLSLRTHPWLADHAVDGTVLLPGTAFVDLALHAGHRTGCPDLDDLTLSAPLSLPEHGAVRVQVAVGAPDEDGRRSVTVRSRPHTDTTEATDATDAAAYGLGNPAPWTQHAGGTLAPAAPLAPAPLPDALTSWPPSDVERIELADAYARLAELGYQYGPAFQGLRSLFRTADGEFLAEVRLPQDGESEGAQEHPANGEAGQSDGNAVDAAAGFGLHPALLDSALHALVLALGTDEATAPRVPFSFSEVRLHAVGAASLRVRISPTGEHTAALSLVDGVGGPVADIDELTLRPLAGQSTANPDHSLLVVEWRAMSALTSREQALPGEVGAEARVFRVPGGSTVREVTGQVLAAVQDHLTDTATTGPLLVLTRGAVSTGHDDKVTDPTAAAAWG</sequence>
<dbReference type="RefSeq" id="WP_282540182.1">
    <property type="nucleotide sequence ID" value="NZ_JASCIS010000103.1"/>
</dbReference>
<evidence type="ECO:0000259" key="7">
    <source>
        <dbReference type="PROSITE" id="PS52019"/>
    </source>
</evidence>
<dbReference type="PROSITE" id="PS52019">
    <property type="entry name" value="PKS_MFAS_DH"/>
    <property type="match status" value="1"/>
</dbReference>
<evidence type="ECO:0000256" key="4">
    <source>
        <dbReference type="ARBA" id="ARBA00023315"/>
    </source>
</evidence>
<dbReference type="InterPro" id="IPR020807">
    <property type="entry name" value="PKS_DH"/>
</dbReference>
<name>A0ABT6T962_9ACTN</name>
<dbReference type="Proteomes" id="UP001237105">
    <property type="component" value="Unassembled WGS sequence"/>
</dbReference>
<dbReference type="Pfam" id="PF14765">
    <property type="entry name" value="PS-DH"/>
    <property type="match status" value="1"/>
</dbReference>
<feature type="region of interest" description="Disordered" evidence="6">
    <location>
        <begin position="479"/>
        <end position="500"/>
    </location>
</feature>
<keyword evidence="2" id="KW-0808">Transferase</keyword>
<dbReference type="InterPro" id="IPR049900">
    <property type="entry name" value="PKS_mFAS_DH"/>
</dbReference>
<dbReference type="InterPro" id="IPR016035">
    <property type="entry name" value="Acyl_Trfase/lysoPLipase"/>
</dbReference>
<evidence type="ECO:0000313" key="8">
    <source>
        <dbReference type="EMBL" id="MDI3424364.1"/>
    </source>
</evidence>
<feature type="region of interest" description="Disordered" evidence="6">
    <location>
        <begin position="361"/>
        <end position="387"/>
    </location>
</feature>
<feature type="region of interest" description="N-terminal hotdog fold" evidence="5">
    <location>
        <begin position="277"/>
        <end position="417"/>
    </location>
</feature>
<dbReference type="SMART" id="SM00827">
    <property type="entry name" value="PKS_AT"/>
    <property type="match status" value="1"/>
</dbReference>
<organism evidence="8 9">
    <name type="scientific">Streptomyces luteolus</name>
    <dbReference type="NCBI Taxonomy" id="3043615"/>
    <lineage>
        <taxon>Bacteria</taxon>
        <taxon>Bacillati</taxon>
        <taxon>Actinomycetota</taxon>
        <taxon>Actinomycetes</taxon>
        <taxon>Kitasatosporales</taxon>
        <taxon>Streptomycetaceae</taxon>
        <taxon>Streptomyces</taxon>
    </lineage>
</organism>
<dbReference type="Gene3D" id="3.40.366.10">
    <property type="entry name" value="Malonyl-Coenzyme A Acyl Carrier Protein, domain 2"/>
    <property type="match status" value="1"/>
</dbReference>
<dbReference type="InterPro" id="IPR014043">
    <property type="entry name" value="Acyl_transferase_dom"/>
</dbReference>
<keyword evidence="3" id="KW-0511">Multifunctional enzyme</keyword>
<feature type="non-terminal residue" evidence="8">
    <location>
        <position position="687"/>
    </location>
</feature>
<evidence type="ECO:0000256" key="1">
    <source>
        <dbReference type="ARBA" id="ARBA00004792"/>
    </source>
</evidence>
<dbReference type="SUPFAM" id="SSF55048">
    <property type="entry name" value="Probable ACP-binding domain of malonyl-CoA ACP transacylase"/>
    <property type="match status" value="1"/>
</dbReference>
<dbReference type="InterPro" id="IPR001227">
    <property type="entry name" value="Ac_transferase_dom_sf"/>
</dbReference>
<protein>
    <submittedName>
        <fullName evidence="8">Polyketide synthase dehydratase domain-containing protein</fullName>
    </submittedName>
</protein>
<dbReference type="Pfam" id="PF00698">
    <property type="entry name" value="Acyl_transf_1"/>
    <property type="match status" value="1"/>
</dbReference>
<keyword evidence="9" id="KW-1185">Reference proteome</keyword>
<gene>
    <name evidence="8" type="ORF">QIT00_38635</name>
</gene>
<dbReference type="SUPFAM" id="SSF52151">
    <property type="entry name" value="FabD/lysophospholipase-like"/>
    <property type="match status" value="1"/>
</dbReference>
<dbReference type="PANTHER" id="PTHR43775">
    <property type="entry name" value="FATTY ACID SYNTHASE"/>
    <property type="match status" value="1"/>
</dbReference>
<dbReference type="EMBL" id="JASCIS010000103">
    <property type="protein sequence ID" value="MDI3424364.1"/>
    <property type="molecule type" value="Genomic_DNA"/>
</dbReference>
<feature type="active site" description="Proton acceptor; for dehydratase activity" evidence="5">
    <location>
        <position position="309"/>
    </location>
</feature>
<evidence type="ECO:0000256" key="3">
    <source>
        <dbReference type="ARBA" id="ARBA00023268"/>
    </source>
</evidence>
<evidence type="ECO:0000256" key="2">
    <source>
        <dbReference type="ARBA" id="ARBA00022679"/>
    </source>
</evidence>
<comment type="caution">
    <text evidence="8">The sequence shown here is derived from an EMBL/GenBank/DDBJ whole genome shotgun (WGS) entry which is preliminary data.</text>
</comment>
<dbReference type="InterPro" id="IPR016036">
    <property type="entry name" value="Malonyl_transacylase_ACP-bd"/>
</dbReference>